<dbReference type="EMBL" id="AP018694">
    <property type="protein sequence ID" value="BBE17267.1"/>
    <property type="molecule type" value="Genomic_DNA"/>
</dbReference>
<name>A0A5K7S6Z1_9BACT</name>
<feature type="domain" description="DUF4130" evidence="1">
    <location>
        <begin position="85"/>
        <end position="252"/>
    </location>
</feature>
<organism evidence="2 3">
    <name type="scientific">Aquipluma nitroreducens</name>
    <dbReference type="NCBI Taxonomy" id="2010828"/>
    <lineage>
        <taxon>Bacteria</taxon>
        <taxon>Pseudomonadati</taxon>
        <taxon>Bacteroidota</taxon>
        <taxon>Bacteroidia</taxon>
        <taxon>Marinilabiliales</taxon>
        <taxon>Prolixibacteraceae</taxon>
        <taxon>Aquipluma</taxon>
    </lineage>
</organism>
<dbReference type="InterPro" id="IPR023875">
    <property type="entry name" value="DNA_repair_put"/>
</dbReference>
<evidence type="ECO:0000313" key="2">
    <source>
        <dbReference type="EMBL" id="BBE17267.1"/>
    </source>
</evidence>
<accession>A0A5K7S6Z1</accession>
<dbReference type="AlphaFoldDB" id="A0A5K7S6Z1"/>
<gene>
    <name evidence="2" type="ORF">AQPE_1416</name>
</gene>
<dbReference type="Pfam" id="PF13566">
    <property type="entry name" value="DUF4130"/>
    <property type="match status" value="1"/>
</dbReference>
<keyword evidence="3" id="KW-1185">Reference proteome</keyword>
<evidence type="ECO:0000259" key="1">
    <source>
        <dbReference type="Pfam" id="PF13566"/>
    </source>
</evidence>
<dbReference type="RefSeq" id="WP_318350281.1">
    <property type="nucleotide sequence ID" value="NZ_AP018694.1"/>
</dbReference>
<sequence>MTIYSFDNTFEGLLTLVFECYSRKQFPDEILSGEGSQSVLFGSTSNIVTDDRKAERVWNGIISRSSEDNAHRIYRVFLSGLPDAPLLLVKYIRLIIDSTKNEETNFSLPVVVEVNKLHQKVCREAQRIHMFTRFQKTIEGSYYASYAPMYDVLPLCIPHFSDRFADQHWIIYDLKRNYGFLYDMKTVSRVVFDDLKVNPQNGQLHASLLAEDEKLFQRLWKQYFKSICIEERRNDKVHRQHLPKRFWKYLPEKL</sequence>
<dbReference type="Proteomes" id="UP001193389">
    <property type="component" value="Chromosome"/>
</dbReference>
<dbReference type="InterPro" id="IPR025404">
    <property type="entry name" value="DUF4130"/>
</dbReference>
<dbReference type="NCBIfam" id="TIGR03915">
    <property type="entry name" value="SAM_7_link_chp"/>
    <property type="match status" value="1"/>
</dbReference>
<proteinExistence type="predicted"/>
<protein>
    <submittedName>
        <fullName evidence="2">Domain often clustered or fused with uracil-DNA glycosylase</fullName>
    </submittedName>
</protein>
<reference evidence="2" key="1">
    <citation type="journal article" date="2020" name="Int. J. Syst. Evol. Microbiol.">
        <title>Aquipluma nitroreducens gen. nov. sp. nov., a novel facultatively anaerobic bacterium isolated from a freshwater lake.</title>
        <authorList>
            <person name="Watanabe M."/>
            <person name="Kojima H."/>
            <person name="Fukui M."/>
        </authorList>
    </citation>
    <scope>NUCLEOTIDE SEQUENCE</scope>
    <source>
        <strain evidence="2">MeG22</strain>
    </source>
</reference>
<evidence type="ECO:0000313" key="3">
    <source>
        <dbReference type="Proteomes" id="UP001193389"/>
    </source>
</evidence>
<dbReference type="KEGG" id="anf:AQPE_1416"/>